<comment type="caution">
    <text evidence="2">The sequence shown here is derived from an EMBL/GenBank/DDBJ whole genome shotgun (WGS) entry which is preliminary data.</text>
</comment>
<keyword evidence="3" id="KW-1185">Reference proteome</keyword>
<dbReference type="Proteomes" id="UP000028006">
    <property type="component" value="Unassembled WGS sequence"/>
</dbReference>
<reference evidence="2 3" key="1">
    <citation type="submission" date="2014-06" db="EMBL/GenBank/DDBJ databases">
        <title>Whole Genome Sequences of Three Symbiotic Endozoicomonas Bacteria.</title>
        <authorList>
            <person name="Neave M.J."/>
            <person name="Apprill A."/>
            <person name="Voolstra C.R."/>
        </authorList>
    </citation>
    <scope>NUCLEOTIDE SEQUENCE [LARGE SCALE GENOMIC DNA]</scope>
    <source>
        <strain evidence="2 3">LMG 24815</strain>
    </source>
</reference>
<evidence type="ECO:0000259" key="1">
    <source>
        <dbReference type="Pfam" id="PF01425"/>
    </source>
</evidence>
<dbReference type="SUPFAM" id="SSF75304">
    <property type="entry name" value="Amidase signature (AS) enzymes"/>
    <property type="match status" value="1"/>
</dbReference>
<dbReference type="Gene3D" id="3.90.1300.10">
    <property type="entry name" value="Amidase signature (AS) domain"/>
    <property type="match status" value="1"/>
</dbReference>
<protein>
    <recommendedName>
        <fullName evidence="1">Amidase domain-containing protein</fullName>
    </recommendedName>
</protein>
<proteinExistence type="predicted"/>
<dbReference type="InterPro" id="IPR023631">
    <property type="entry name" value="Amidase_dom"/>
</dbReference>
<gene>
    <name evidence="2" type="ORF">GZ77_15475</name>
</gene>
<feature type="domain" description="Amidase" evidence="1">
    <location>
        <begin position="2"/>
        <end position="381"/>
    </location>
</feature>
<organism evidence="2 3">
    <name type="scientific">Endozoicomonas montiporae</name>
    <dbReference type="NCBI Taxonomy" id="1027273"/>
    <lineage>
        <taxon>Bacteria</taxon>
        <taxon>Pseudomonadati</taxon>
        <taxon>Pseudomonadota</taxon>
        <taxon>Gammaproteobacteria</taxon>
        <taxon>Oceanospirillales</taxon>
        <taxon>Endozoicomonadaceae</taxon>
        <taxon>Endozoicomonas</taxon>
    </lineage>
</organism>
<dbReference type="GO" id="GO:0003824">
    <property type="term" value="F:catalytic activity"/>
    <property type="evidence" value="ECO:0007669"/>
    <property type="project" value="InterPro"/>
</dbReference>
<dbReference type="PANTHER" id="PTHR11895">
    <property type="entry name" value="TRANSAMIDASE"/>
    <property type="match status" value="1"/>
</dbReference>
<dbReference type="InterPro" id="IPR000120">
    <property type="entry name" value="Amidase"/>
</dbReference>
<dbReference type="EMBL" id="JOKG01000003">
    <property type="protein sequence ID" value="KEQ13699.1"/>
    <property type="molecule type" value="Genomic_DNA"/>
</dbReference>
<sequence>MKSEISVTGYYTTAGLDHKKVSEQPLFVRTIEETESEVIRRLKAKGAIVLGLTNQHIFGLGATGENPHFPNVTNLFSPSHVPGGSSSGSALMVGLGLSPLTVGTDGGGSVSIPASVNGLPGLKPTYNKLSTVNYDNAAPGLVAIGLIGQRFKDIALGYQVSSGRYLTQAVDKALNDLKIGIDPDWLEHADKEVSEKTMECLDRLGTRLKKRQSRNDSIFVRMQFMPENTGEKNWRKQLWATHMILFGHGEAKGKFKFVGKGIPYETEMALLMGKALSEDQVNRARQNQKLLTEHFENNIFSRVDVIVMPTTLTTAPKKVSTWFTNTSGELNLSNAYLLAFNTSLANLTGGPRVTIPCGFDHENLPFGLQVIGSDHSEYLLLALGGELEQEMGAELKEKADINTFVKRFKPGETRSASVDAHSEL</sequence>
<dbReference type="InterPro" id="IPR036928">
    <property type="entry name" value="AS_sf"/>
</dbReference>
<evidence type="ECO:0000313" key="2">
    <source>
        <dbReference type="EMBL" id="KEQ13699.1"/>
    </source>
</evidence>
<evidence type="ECO:0000313" key="3">
    <source>
        <dbReference type="Proteomes" id="UP000028006"/>
    </source>
</evidence>
<dbReference type="eggNOG" id="COG0154">
    <property type="taxonomic scope" value="Bacteria"/>
</dbReference>
<dbReference type="AlphaFoldDB" id="A0A081N5H6"/>
<dbReference type="PANTHER" id="PTHR11895:SF67">
    <property type="entry name" value="AMIDASE DOMAIN-CONTAINING PROTEIN"/>
    <property type="match status" value="1"/>
</dbReference>
<name>A0A081N5H6_9GAMM</name>
<dbReference type="Pfam" id="PF01425">
    <property type="entry name" value="Amidase"/>
    <property type="match status" value="1"/>
</dbReference>
<accession>A0A081N5H6</accession>